<dbReference type="EMBL" id="JAIWYP010000010">
    <property type="protein sequence ID" value="KAH3748703.1"/>
    <property type="molecule type" value="Genomic_DNA"/>
</dbReference>
<keyword evidence="1" id="KW-0812">Transmembrane</keyword>
<accession>A0A9D4I643</accession>
<name>A0A9D4I643_DREPO</name>
<dbReference type="Proteomes" id="UP000828390">
    <property type="component" value="Unassembled WGS sequence"/>
</dbReference>
<reference evidence="2" key="1">
    <citation type="journal article" date="2019" name="bioRxiv">
        <title>The Genome of the Zebra Mussel, Dreissena polymorpha: A Resource for Invasive Species Research.</title>
        <authorList>
            <person name="McCartney M.A."/>
            <person name="Auch B."/>
            <person name="Kono T."/>
            <person name="Mallez S."/>
            <person name="Zhang Y."/>
            <person name="Obille A."/>
            <person name="Becker A."/>
            <person name="Abrahante J.E."/>
            <person name="Garbe J."/>
            <person name="Badalamenti J.P."/>
            <person name="Herman A."/>
            <person name="Mangelson H."/>
            <person name="Liachko I."/>
            <person name="Sullivan S."/>
            <person name="Sone E.D."/>
            <person name="Koren S."/>
            <person name="Silverstein K.A.T."/>
            <person name="Beckman K.B."/>
            <person name="Gohl D.M."/>
        </authorList>
    </citation>
    <scope>NUCLEOTIDE SEQUENCE</scope>
    <source>
        <strain evidence="2">Duluth1</strain>
        <tissue evidence="2">Whole animal</tissue>
    </source>
</reference>
<feature type="transmembrane region" description="Helical" evidence="1">
    <location>
        <begin position="131"/>
        <end position="149"/>
    </location>
</feature>
<comment type="caution">
    <text evidence="2">The sequence shown here is derived from an EMBL/GenBank/DDBJ whole genome shotgun (WGS) entry which is preliminary data.</text>
</comment>
<organism evidence="2 3">
    <name type="scientific">Dreissena polymorpha</name>
    <name type="common">Zebra mussel</name>
    <name type="synonym">Mytilus polymorpha</name>
    <dbReference type="NCBI Taxonomy" id="45954"/>
    <lineage>
        <taxon>Eukaryota</taxon>
        <taxon>Metazoa</taxon>
        <taxon>Spiralia</taxon>
        <taxon>Lophotrochozoa</taxon>
        <taxon>Mollusca</taxon>
        <taxon>Bivalvia</taxon>
        <taxon>Autobranchia</taxon>
        <taxon>Heteroconchia</taxon>
        <taxon>Euheterodonta</taxon>
        <taxon>Imparidentia</taxon>
        <taxon>Neoheterodontei</taxon>
        <taxon>Myida</taxon>
        <taxon>Dreissenoidea</taxon>
        <taxon>Dreissenidae</taxon>
        <taxon>Dreissena</taxon>
    </lineage>
</organism>
<evidence type="ECO:0000313" key="2">
    <source>
        <dbReference type="EMBL" id="KAH3748703.1"/>
    </source>
</evidence>
<sequence length="188" mass="21554">MIGRKRKPVRQVHLLAGRLLILKVLQFLLGDDLTYLHLLKEHNAVTPVDEFYRAFVMQDFNFRTKSLKLGNENTEDVRDTNSKKMSFSLFDVKRPKFLKDTCGCMDVAVIRHGKRCLIQFPFHYQDLLKNTTYLLLLITLLAASGKFRYAWYGFLNLLDAAYTCGFSCPECGSTPSTVMMDGVTLGLR</sequence>
<dbReference type="AlphaFoldDB" id="A0A9D4I643"/>
<reference evidence="2" key="2">
    <citation type="submission" date="2020-11" db="EMBL/GenBank/DDBJ databases">
        <authorList>
            <person name="McCartney M.A."/>
            <person name="Auch B."/>
            <person name="Kono T."/>
            <person name="Mallez S."/>
            <person name="Becker A."/>
            <person name="Gohl D.M."/>
            <person name="Silverstein K.A.T."/>
            <person name="Koren S."/>
            <person name="Bechman K.B."/>
            <person name="Herman A."/>
            <person name="Abrahante J.E."/>
            <person name="Garbe J."/>
        </authorList>
    </citation>
    <scope>NUCLEOTIDE SEQUENCE</scope>
    <source>
        <strain evidence="2">Duluth1</strain>
        <tissue evidence="2">Whole animal</tissue>
    </source>
</reference>
<feature type="non-terminal residue" evidence="2">
    <location>
        <position position="188"/>
    </location>
</feature>
<proteinExistence type="predicted"/>
<evidence type="ECO:0000256" key="1">
    <source>
        <dbReference type="SAM" id="Phobius"/>
    </source>
</evidence>
<evidence type="ECO:0000313" key="3">
    <source>
        <dbReference type="Proteomes" id="UP000828390"/>
    </source>
</evidence>
<keyword evidence="1" id="KW-1133">Transmembrane helix</keyword>
<protein>
    <submittedName>
        <fullName evidence="2">Uncharacterized protein</fullName>
    </submittedName>
</protein>
<keyword evidence="3" id="KW-1185">Reference proteome</keyword>
<keyword evidence="1" id="KW-0472">Membrane</keyword>
<gene>
    <name evidence="2" type="ORF">DPMN_183153</name>
</gene>